<evidence type="ECO:0000313" key="1">
    <source>
        <dbReference type="EMBL" id="MFC3571392.1"/>
    </source>
</evidence>
<sequence>MMFEVEIIGRPQPASPLRRAPRAGIILHGQAHFAGERISVDWATARHLIANGRAKPAPGVVIPLVDPEARR</sequence>
<keyword evidence="2" id="KW-1185">Reference proteome</keyword>
<dbReference type="EMBL" id="JBHRXE010000058">
    <property type="protein sequence ID" value="MFC3571392.1"/>
    <property type="molecule type" value="Genomic_DNA"/>
</dbReference>
<protein>
    <submittedName>
        <fullName evidence="1">Uncharacterized protein</fullName>
    </submittedName>
</protein>
<dbReference type="Proteomes" id="UP001595596">
    <property type="component" value="Unassembled WGS sequence"/>
</dbReference>
<organism evidence="1 2">
    <name type="scientific">Paracoccus simplex</name>
    <dbReference type="NCBI Taxonomy" id="2086346"/>
    <lineage>
        <taxon>Bacteria</taxon>
        <taxon>Pseudomonadati</taxon>
        <taxon>Pseudomonadota</taxon>
        <taxon>Alphaproteobacteria</taxon>
        <taxon>Rhodobacterales</taxon>
        <taxon>Paracoccaceae</taxon>
        <taxon>Paracoccus</taxon>
    </lineage>
</organism>
<reference evidence="2" key="1">
    <citation type="journal article" date="2019" name="Int. J. Syst. Evol. Microbiol.">
        <title>The Global Catalogue of Microorganisms (GCM) 10K type strain sequencing project: providing services to taxonomists for standard genome sequencing and annotation.</title>
        <authorList>
            <consortium name="The Broad Institute Genomics Platform"/>
            <consortium name="The Broad Institute Genome Sequencing Center for Infectious Disease"/>
            <person name="Wu L."/>
            <person name="Ma J."/>
        </authorList>
    </citation>
    <scope>NUCLEOTIDE SEQUENCE [LARGE SCALE GENOMIC DNA]</scope>
    <source>
        <strain evidence="2">VKM B-3226</strain>
    </source>
</reference>
<gene>
    <name evidence="1" type="ORF">ACFOMP_18210</name>
</gene>
<name>A0ABV7S6L1_9RHOB</name>
<accession>A0ABV7S6L1</accession>
<evidence type="ECO:0000313" key="2">
    <source>
        <dbReference type="Proteomes" id="UP001595596"/>
    </source>
</evidence>
<proteinExistence type="predicted"/>
<dbReference type="RefSeq" id="WP_379033216.1">
    <property type="nucleotide sequence ID" value="NZ_JBHRXE010000058.1"/>
</dbReference>
<comment type="caution">
    <text evidence="1">The sequence shown here is derived from an EMBL/GenBank/DDBJ whole genome shotgun (WGS) entry which is preliminary data.</text>
</comment>